<gene>
    <name evidence="2" type="ORF">ACHAXA_000525</name>
</gene>
<comment type="caution">
    <text evidence="2">The sequence shown here is derived from an EMBL/GenBank/DDBJ whole genome shotgun (WGS) entry which is preliminary data.</text>
</comment>
<protein>
    <recommendedName>
        <fullName evidence="4">Amidase domain-containing protein</fullName>
    </recommendedName>
</protein>
<evidence type="ECO:0000313" key="2">
    <source>
        <dbReference type="EMBL" id="KAL3827652.1"/>
    </source>
</evidence>
<organism evidence="2 3">
    <name type="scientific">Cyclostephanos tholiformis</name>
    <dbReference type="NCBI Taxonomy" id="382380"/>
    <lineage>
        <taxon>Eukaryota</taxon>
        <taxon>Sar</taxon>
        <taxon>Stramenopiles</taxon>
        <taxon>Ochrophyta</taxon>
        <taxon>Bacillariophyta</taxon>
        <taxon>Coscinodiscophyceae</taxon>
        <taxon>Thalassiosirophycidae</taxon>
        <taxon>Stephanodiscales</taxon>
        <taxon>Stephanodiscaceae</taxon>
        <taxon>Cyclostephanos</taxon>
    </lineage>
</organism>
<reference evidence="2 3" key="1">
    <citation type="submission" date="2024-10" db="EMBL/GenBank/DDBJ databases">
        <title>Updated reference genomes for cyclostephanoid diatoms.</title>
        <authorList>
            <person name="Roberts W.R."/>
            <person name="Alverson A.J."/>
        </authorList>
    </citation>
    <scope>NUCLEOTIDE SEQUENCE [LARGE SCALE GENOMIC DNA]</scope>
    <source>
        <strain evidence="2 3">AJA228-03</strain>
    </source>
</reference>
<dbReference type="Gene3D" id="3.90.1300.10">
    <property type="entry name" value="Amidase signature (AS) domain"/>
    <property type="match status" value="1"/>
</dbReference>
<evidence type="ECO:0000313" key="3">
    <source>
        <dbReference type="Proteomes" id="UP001530377"/>
    </source>
</evidence>
<name>A0ABD3SSX8_9STRA</name>
<dbReference type="SUPFAM" id="SSF75304">
    <property type="entry name" value="Amidase signature (AS) enzymes"/>
    <property type="match status" value="1"/>
</dbReference>
<dbReference type="EMBL" id="JALLPB020000001">
    <property type="protein sequence ID" value="KAL3827652.1"/>
    <property type="molecule type" value="Genomic_DNA"/>
</dbReference>
<evidence type="ECO:0000256" key="1">
    <source>
        <dbReference type="SAM" id="MobiDB-lite"/>
    </source>
</evidence>
<dbReference type="Proteomes" id="UP001530377">
    <property type="component" value="Unassembled WGS sequence"/>
</dbReference>
<proteinExistence type="predicted"/>
<feature type="region of interest" description="Disordered" evidence="1">
    <location>
        <begin position="82"/>
        <end position="103"/>
    </location>
</feature>
<dbReference type="InterPro" id="IPR036928">
    <property type="entry name" value="AS_sf"/>
</dbReference>
<dbReference type="AlphaFoldDB" id="A0ABD3SSX8"/>
<keyword evidence="3" id="KW-1185">Reference proteome</keyword>
<sequence>MIALTDNGGGRCSAHLYHFPKDDKWPREVCASLLLGGLPCTTIPAGFGKDGLPMGIQLFAQRGDDAKTLLLAQAYSGIFDRPSNVEPSGDDNALLSGCVGEAD</sequence>
<evidence type="ECO:0008006" key="4">
    <source>
        <dbReference type="Google" id="ProtNLM"/>
    </source>
</evidence>
<accession>A0ABD3SSX8</accession>